<name>A0AAN8FZI1_TRICO</name>
<dbReference type="Proteomes" id="UP001331761">
    <property type="component" value="Unassembled WGS sequence"/>
</dbReference>
<proteinExistence type="predicted"/>
<feature type="chain" id="PRO_5042860079" evidence="1">
    <location>
        <begin position="27"/>
        <end position="112"/>
    </location>
</feature>
<evidence type="ECO:0000256" key="1">
    <source>
        <dbReference type="SAM" id="SignalP"/>
    </source>
</evidence>
<comment type="caution">
    <text evidence="2">The sequence shown here is derived from an EMBL/GenBank/DDBJ whole genome shotgun (WGS) entry which is preliminary data.</text>
</comment>
<gene>
    <name evidence="2" type="ORF">GCK32_013484</name>
</gene>
<feature type="signal peptide" evidence="1">
    <location>
        <begin position="1"/>
        <end position="26"/>
    </location>
</feature>
<reference evidence="2 3" key="1">
    <citation type="submission" date="2019-10" db="EMBL/GenBank/DDBJ databases">
        <title>Assembly and Annotation for the nematode Trichostrongylus colubriformis.</title>
        <authorList>
            <person name="Martin J."/>
        </authorList>
    </citation>
    <scope>NUCLEOTIDE SEQUENCE [LARGE SCALE GENOMIC DNA]</scope>
    <source>
        <strain evidence="2">G859</strain>
        <tissue evidence="2">Whole worm</tissue>
    </source>
</reference>
<accession>A0AAN8FZI1</accession>
<dbReference type="EMBL" id="WIXE01001325">
    <property type="protein sequence ID" value="KAK5985809.1"/>
    <property type="molecule type" value="Genomic_DNA"/>
</dbReference>
<keyword evidence="1" id="KW-0732">Signal</keyword>
<evidence type="ECO:0000313" key="2">
    <source>
        <dbReference type="EMBL" id="KAK5985809.1"/>
    </source>
</evidence>
<protein>
    <submittedName>
        <fullName evidence="2">Uncharacterized protein</fullName>
    </submittedName>
</protein>
<keyword evidence="3" id="KW-1185">Reference proteome</keyword>
<evidence type="ECO:0000313" key="3">
    <source>
        <dbReference type="Proteomes" id="UP001331761"/>
    </source>
</evidence>
<organism evidence="2 3">
    <name type="scientific">Trichostrongylus colubriformis</name>
    <name type="common">Black scour worm</name>
    <dbReference type="NCBI Taxonomy" id="6319"/>
    <lineage>
        <taxon>Eukaryota</taxon>
        <taxon>Metazoa</taxon>
        <taxon>Ecdysozoa</taxon>
        <taxon>Nematoda</taxon>
        <taxon>Chromadorea</taxon>
        <taxon>Rhabditida</taxon>
        <taxon>Rhabditina</taxon>
        <taxon>Rhabditomorpha</taxon>
        <taxon>Strongyloidea</taxon>
        <taxon>Trichostrongylidae</taxon>
        <taxon>Trichostrongylus</taxon>
    </lineage>
</organism>
<sequence>MPPALVNRMHLLLLLLFITLSTFCAASSAPADVSNDPVPDVQESMTPVRARRGYVSGWGGWNRGWSGTWGGGQPWTGWGKGWSGGYRPWGGWTSGWSSAGSPWGGWGSYVVG</sequence>
<dbReference type="AlphaFoldDB" id="A0AAN8FZI1"/>